<comment type="catalytic activity">
    <reaction evidence="1">
        <text>ATP + protein L-histidine = ADP + protein N-phospho-L-histidine.</text>
        <dbReference type="EC" id="2.7.13.3"/>
    </reaction>
</comment>
<dbReference type="Gene3D" id="6.10.340.10">
    <property type="match status" value="1"/>
</dbReference>
<dbReference type="GO" id="GO:0005524">
    <property type="term" value="F:ATP binding"/>
    <property type="evidence" value="ECO:0007669"/>
    <property type="project" value="UniProtKB-KW"/>
</dbReference>
<dbReference type="SUPFAM" id="SSF47384">
    <property type="entry name" value="Homodimeric domain of signal transducing histidine kinase"/>
    <property type="match status" value="1"/>
</dbReference>
<dbReference type="InterPro" id="IPR036890">
    <property type="entry name" value="HATPase_C_sf"/>
</dbReference>
<evidence type="ECO:0000313" key="17">
    <source>
        <dbReference type="EMBL" id="OPJ56291.1"/>
    </source>
</evidence>
<feature type="domain" description="HAMP" evidence="16">
    <location>
        <begin position="187"/>
        <end position="240"/>
    </location>
</feature>
<dbReference type="PANTHER" id="PTHR45528">
    <property type="entry name" value="SENSOR HISTIDINE KINASE CPXA"/>
    <property type="match status" value="1"/>
</dbReference>
<sequence>MKLTISKKLIINSIVIILISLITTGFISNHIIDKEFDTYLEGEHQKKVKRIESIIQSSFNQDMSFKDLDSEGLTQYAILERYYIEIRDLKNNILYTSGNKHMINRNKMGHHMMMRRRLQYMLGNYKEESYDLVVNNQKSGKVIIGYFGPSNISSGAIIFKNSLYKSIIISSFISVVISFFISIALSKQISIPIKKITSISKQITSGNLSIDTKVDTDIDEITELSSSISTLGSTLKSQDDLRKRLISDMSHEIKTPLTNIKGSLEAFMDGVWDVNEENLESCLDEVNRLSNLVSNLTNIIKLEKSSYILNKEKFSLRSEIEKIINTLTLQFDKKNITVNYSKNDDFDVFMDKDKFKQIMYNILSNAYKYSHENSSINIESIVDKDIKIIVQDFGIGINPKDLPYIFDYLYRGDISRSKHTGGSGIGLTITKSLVEAHKGSISAESKLGFGTKFILKFPKE</sequence>
<keyword evidence="4" id="KW-1003">Cell membrane</keyword>
<dbReference type="EMBL" id="MZGW01000002">
    <property type="protein sequence ID" value="OPJ56291.1"/>
    <property type="molecule type" value="Genomic_DNA"/>
</dbReference>
<evidence type="ECO:0000256" key="9">
    <source>
        <dbReference type="ARBA" id="ARBA00022777"/>
    </source>
</evidence>
<keyword evidence="13 14" id="KW-0472">Membrane</keyword>
<keyword evidence="11 14" id="KW-1133">Transmembrane helix</keyword>
<name>A0A1V4I8I7_9FIRM</name>
<evidence type="ECO:0000313" key="18">
    <source>
        <dbReference type="Proteomes" id="UP000190140"/>
    </source>
</evidence>
<dbReference type="SUPFAM" id="SSF55874">
    <property type="entry name" value="ATPase domain of HSP90 chaperone/DNA topoisomerase II/histidine kinase"/>
    <property type="match status" value="1"/>
</dbReference>
<dbReference type="GO" id="GO:0005886">
    <property type="term" value="C:plasma membrane"/>
    <property type="evidence" value="ECO:0007669"/>
    <property type="project" value="UniProtKB-SubCell"/>
</dbReference>
<evidence type="ECO:0000256" key="10">
    <source>
        <dbReference type="ARBA" id="ARBA00022840"/>
    </source>
</evidence>
<evidence type="ECO:0000256" key="6">
    <source>
        <dbReference type="ARBA" id="ARBA00022679"/>
    </source>
</evidence>
<feature type="domain" description="Histidine kinase" evidence="15">
    <location>
        <begin position="248"/>
        <end position="460"/>
    </location>
</feature>
<evidence type="ECO:0000259" key="16">
    <source>
        <dbReference type="PROSITE" id="PS50885"/>
    </source>
</evidence>
<keyword evidence="9" id="KW-0418">Kinase</keyword>
<comment type="subcellular location">
    <subcellularLocation>
        <location evidence="2">Cell membrane</location>
        <topology evidence="2">Multi-pass membrane protein</topology>
    </subcellularLocation>
</comment>
<dbReference type="PANTHER" id="PTHR45528:SF1">
    <property type="entry name" value="SENSOR HISTIDINE KINASE CPXA"/>
    <property type="match status" value="1"/>
</dbReference>
<dbReference type="InterPro" id="IPR003660">
    <property type="entry name" value="HAMP_dom"/>
</dbReference>
<dbReference type="SUPFAM" id="SSF158472">
    <property type="entry name" value="HAMP domain-like"/>
    <property type="match status" value="1"/>
</dbReference>
<keyword evidence="6 17" id="KW-0808">Transferase</keyword>
<dbReference type="InterPro" id="IPR005467">
    <property type="entry name" value="His_kinase_dom"/>
</dbReference>
<dbReference type="RefSeq" id="WP_079411265.1">
    <property type="nucleotide sequence ID" value="NZ_MZGW01000002.1"/>
</dbReference>
<dbReference type="InterPro" id="IPR050398">
    <property type="entry name" value="HssS/ArlS-like"/>
</dbReference>
<evidence type="ECO:0000256" key="4">
    <source>
        <dbReference type="ARBA" id="ARBA00022475"/>
    </source>
</evidence>
<evidence type="ECO:0000256" key="7">
    <source>
        <dbReference type="ARBA" id="ARBA00022692"/>
    </source>
</evidence>
<dbReference type="CDD" id="cd00082">
    <property type="entry name" value="HisKA"/>
    <property type="match status" value="1"/>
</dbReference>
<evidence type="ECO:0000256" key="2">
    <source>
        <dbReference type="ARBA" id="ARBA00004651"/>
    </source>
</evidence>
<dbReference type="PROSITE" id="PS50885">
    <property type="entry name" value="HAMP"/>
    <property type="match status" value="1"/>
</dbReference>
<keyword evidence="7 14" id="KW-0812">Transmembrane</keyword>
<dbReference type="InterPro" id="IPR003594">
    <property type="entry name" value="HATPase_dom"/>
</dbReference>
<evidence type="ECO:0000256" key="3">
    <source>
        <dbReference type="ARBA" id="ARBA00012438"/>
    </source>
</evidence>
<dbReference type="FunFam" id="3.30.565.10:FF:000006">
    <property type="entry name" value="Sensor histidine kinase WalK"/>
    <property type="match status" value="1"/>
</dbReference>
<keyword evidence="12" id="KW-0902">Two-component regulatory system</keyword>
<keyword evidence="8" id="KW-0547">Nucleotide-binding</keyword>
<evidence type="ECO:0000256" key="11">
    <source>
        <dbReference type="ARBA" id="ARBA00022989"/>
    </source>
</evidence>
<dbReference type="SMART" id="SM00388">
    <property type="entry name" value="HisKA"/>
    <property type="match status" value="1"/>
</dbReference>
<dbReference type="AlphaFoldDB" id="A0A1V4I8I7"/>
<dbReference type="Pfam" id="PF00512">
    <property type="entry name" value="HisKA"/>
    <property type="match status" value="1"/>
</dbReference>
<feature type="transmembrane region" description="Helical" evidence="14">
    <location>
        <begin position="163"/>
        <end position="185"/>
    </location>
</feature>
<evidence type="ECO:0000256" key="1">
    <source>
        <dbReference type="ARBA" id="ARBA00000085"/>
    </source>
</evidence>
<dbReference type="STRING" id="29349.CLOTH_06950"/>
<dbReference type="CDD" id="cd06225">
    <property type="entry name" value="HAMP"/>
    <property type="match status" value="1"/>
</dbReference>
<reference evidence="17 18" key="1">
    <citation type="submission" date="2017-03" db="EMBL/GenBank/DDBJ databases">
        <title>Genome sequence of Clostridium thermoalcaliphilum DSM 7309.</title>
        <authorList>
            <person name="Poehlein A."/>
            <person name="Daniel R."/>
        </authorList>
    </citation>
    <scope>NUCLEOTIDE SEQUENCE [LARGE SCALE GENOMIC DNA]</scope>
    <source>
        <strain evidence="17 18">DSM 7309</strain>
    </source>
</reference>
<dbReference type="Pfam" id="PF02518">
    <property type="entry name" value="HATPase_c"/>
    <property type="match status" value="1"/>
</dbReference>
<dbReference type="PRINTS" id="PR00344">
    <property type="entry name" value="BCTRLSENSOR"/>
</dbReference>
<dbReference type="InterPro" id="IPR036097">
    <property type="entry name" value="HisK_dim/P_sf"/>
</dbReference>
<evidence type="ECO:0000256" key="12">
    <source>
        <dbReference type="ARBA" id="ARBA00023012"/>
    </source>
</evidence>
<evidence type="ECO:0000256" key="5">
    <source>
        <dbReference type="ARBA" id="ARBA00022553"/>
    </source>
</evidence>
<dbReference type="InterPro" id="IPR003661">
    <property type="entry name" value="HisK_dim/P_dom"/>
</dbReference>
<gene>
    <name evidence="17" type="primary">phoR_2</name>
    <name evidence="17" type="ORF">CLOTH_06950</name>
</gene>
<evidence type="ECO:0000256" key="8">
    <source>
        <dbReference type="ARBA" id="ARBA00022741"/>
    </source>
</evidence>
<dbReference type="GO" id="GO:0000155">
    <property type="term" value="F:phosphorelay sensor kinase activity"/>
    <property type="evidence" value="ECO:0007669"/>
    <property type="project" value="InterPro"/>
</dbReference>
<evidence type="ECO:0000256" key="13">
    <source>
        <dbReference type="ARBA" id="ARBA00023136"/>
    </source>
</evidence>
<protein>
    <recommendedName>
        <fullName evidence="3">histidine kinase</fullName>
        <ecNumber evidence="3">2.7.13.3</ecNumber>
    </recommendedName>
</protein>
<dbReference type="PROSITE" id="PS50109">
    <property type="entry name" value="HIS_KIN"/>
    <property type="match status" value="1"/>
</dbReference>
<keyword evidence="10" id="KW-0067">ATP-binding</keyword>
<dbReference type="Proteomes" id="UP000190140">
    <property type="component" value="Unassembled WGS sequence"/>
</dbReference>
<keyword evidence="18" id="KW-1185">Reference proteome</keyword>
<dbReference type="Gene3D" id="1.10.287.130">
    <property type="match status" value="1"/>
</dbReference>
<organism evidence="17 18">
    <name type="scientific">Alkalithermobacter paradoxus</name>
    <dbReference type="NCBI Taxonomy" id="29349"/>
    <lineage>
        <taxon>Bacteria</taxon>
        <taxon>Bacillati</taxon>
        <taxon>Bacillota</taxon>
        <taxon>Clostridia</taxon>
        <taxon>Peptostreptococcales</taxon>
        <taxon>Tepidibacteraceae</taxon>
        <taxon>Alkalithermobacter</taxon>
    </lineage>
</organism>
<dbReference type="OrthoDB" id="9813151at2"/>
<dbReference type="InterPro" id="IPR004358">
    <property type="entry name" value="Sig_transdc_His_kin-like_C"/>
</dbReference>
<proteinExistence type="predicted"/>
<evidence type="ECO:0000256" key="14">
    <source>
        <dbReference type="SAM" id="Phobius"/>
    </source>
</evidence>
<dbReference type="Gene3D" id="3.30.565.10">
    <property type="entry name" value="Histidine kinase-like ATPase, C-terminal domain"/>
    <property type="match status" value="1"/>
</dbReference>
<dbReference type="SMART" id="SM00387">
    <property type="entry name" value="HATPase_c"/>
    <property type="match status" value="1"/>
</dbReference>
<accession>A0A1V4I8I7</accession>
<evidence type="ECO:0000259" key="15">
    <source>
        <dbReference type="PROSITE" id="PS50109"/>
    </source>
</evidence>
<feature type="transmembrane region" description="Helical" evidence="14">
    <location>
        <begin position="9"/>
        <end position="32"/>
    </location>
</feature>
<comment type="caution">
    <text evidence="17">The sequence shown here is derived from an EMBL/GenBank/DDBJ whole genome shotgun (WGS) entry which is preliminary data.</text>
</comment>
<keyword evidence="5" id="KW-0597">Phosphoprotein</keyword>
<dbReference type="EC" id="2.7.13.3" evidence="3"/>